<dbReference type="SUPFAM" id="SSF52540">
    <property type="entry name" value="P-loop containing nucleoside triphosphate hydrolases"/>
    <property type="match status" value="1"/>
</dbReference>
<dbReference type="InterPro" id="IPR058839">
    <property type="entry name" value="WHD_HELB"/>
</dbReference>
<reference evidence="2" key="1">
    <citation type="submission" date="2020-06" db="EMBL/GenBank/DDBJ databases">
        <title>Draft genome of Bugula neritina, a colonial animal packing powerful symbionts and potential medicines.</title>
        <authorList>
            <person name="Rayko M."/>
        </authorList>
    </citation>
    <scope>NUCLEOTIDE SEQUENCE [LARGE SCALE GENOMIC DNA]</scope>
    <source>
        <strain evidence="2">Kwan_BN1</strain>
    </source>
</reference>
<dbReference type="Proteomes" id="UP000593567">
    <property type="component" value="Unassembled WGS sequence"/>
</dbReference>
<protein>
    <submittedName>
        <fullName evidence="2">HELB</fullName>
    </submittedName>
</protein>
<dbReference type="EMBL" id="VXIV02002113">
    <property type="protein sequence ID" value="KAF6027271.1"/>
    <property type="molecule type" value="Genomic_DNA"/>
</dbReference>
<organism evidence="2 3">
    <name type="scientific">Bugula neritina</name>
    <name type="common">Brown bryozoan</name>
    <name type="synonym">Sertularia neritina</name>
    <dbReference type="NCBI Taxonomy" id="10212"/>
    <lineage>
        <taxon>Eukaryota</taxon>
        <taxon>Metazoa</taxon>
        <taxon>Spiralia</taxon>
        <taxon>Lophotrochozoa</taxon>
        <taxon>Bryozoa</taxon>
        <taxon>Gymnolaemata</taxon>
        <taxon>Cheilostomatida</taxon>
        <taxon>Flustrina</taxon>
        <taxon>Buguloidea</taxon>
        <taxon>Bugulidae</taxon>
        <taxon>Bugula</taxon>
    </lineage>
</organism>
<dbReference type="Pfam" id="PF25894">
    <property type="entry name" value="WHD_HELB"/>
    <property type="match status" value="1"/>
</dbReference>
<proteinExistence type="predicted"/>
<gene>
    <name evidence="2" type="ORF">EB796_014420</name>
</gene>
<sequence>MSHRKEAESKQCSVKRVQGYIVREEQLVATDDEVFSDDDDFSFDPISVEKLTIFKKKVLVQLIDDKGQLSSMAYIHGKFPYTGQWWHITVEVKVYHGVMYSQGLPSYKFRPDLGERSQIFKRLVSMVLKRENTSSLTQSAESKMLFSFIDRQRITDYSTLYRKDNLVQLIQSCAAEQSLEPLRDSILVLTNHLDNSEELTQINVALNFPVTMAMLPWLQPRLAPAIIKHGYQSREFQVAVEDMIIRRPYELAFASTIKFKTKRSFPEVKICNFEKAGLWNGITQPYKDAIKIYNVLKEHCFNTGDTYMTRNRLNGQTPRYKGYVLTHFSEALEYLKSNWSVKEEEGRIYLKRLYECEVNIADTLHEMMCQSDPFTFQTDFSSDNLIMLSRDTEQRRAAEMISQKSVVVLCGRGGCGKTEVVSRICRVALDALYQEKLEEYQRFVRTEARKEINSYGCKI</sequence>
<accession>A0A7J7JNQ3</accession>
<evidence type="ECO:0000313" key="2">
    <source>
        <dbReference type="EMBL" id="KAF6027271.1"/>
    </source>
</evidence>
<evidence type="ECO:0000259" key="1">
    <source>
        <dbReference type="Pfam" id="PF25894"/>
    </source>
</evidence>
<dbReference type="InterPro" id="IPR027417">
    <property type="entry name" value="P-loop_NTPase"/>
</dbReference>
<comment type="caution">
    <text evidence="2">The sequence shown here is derived from an EMBL/GenBank/DDBJ whole genome shotgun (WGS) entry which is preliminary data.</text>
</comment>
<evidence type="ECO:0000313" key="3">
    <source>
        <dbReference type="Proteomes" id="UP000593567"/>
    </source>
</evidence>
<name>A0A7J7JNQ3_BUGNE</name>
<dbReference type="OrthoDB" id="416437at2759"/>
<dbReference type="Gene3D" id="3.40.50.300">
    <property type="entry name" value="P-loop containing nucleotide triphosphate hydrolases"/>
    <property type="match status" value="1"/>
</dbReference>
<feature type="domain" description="DNA helicase B winged helix" evidence="1">
    <location>
        <begin position="241"/>
        <end position="350"/>
    </location>
</feature>
<keyword evidence="3" id="KW-1185">Reference proteome</keyword>
<dbReference type="AlphaFoldDB" id="A0A7J7JNQ3"/>